<keyword evidence="2" id="KW-0812">Transmembrane</keyword>
<dbReference type="AlphaFoldDB" id="A0A3P1WY53"/>
<evidence type="ECO:0000256" key="1">
    <source>
        <dbReference type="SAM" id="MobiDB-lite"/>
    </source>
</evidence>
<gene>
    <name evidence="3" type="ORF">EII35_00985</name>
</gene>
<dbReference type="PANTHER" id="PTHR37826:SF3">
    <property type="entry name" value="J DOMAIN-CONTAINING PROTEIN"/>
    <property type="match status" value="1"/>
</dbReference>
<keyword evidence="2" id="KW-0472">Membrane</keyword>
<dbReference type="OrthoDB" id="3182597at2"/>
<comment type="caution">
    <text evidence="3">The sequence shown here is derived from an EMBL/GenBank/DDBJ whole genome shotgun (WGS) entry which is preliminary data.</text>
</comment>
<evidence type="ECO:0000256" key="2">
    <source>
        <dbReference type="SAM" id="Phobius"/>
    </source>
</evidence>
<protein>
    <submittedName>
        <fullName evidence="3">TFIIB-type zinc ribbon-containing protein</fullName>
    </submittedName>
</protein>
<sequence length="420" mass="46403">MNQPGFTPPPGDWPPPNQPPGVPPTPPPGPEGPDIIELSENRGSQGGAIKCATCGSSDIRYVIAHRSLVCANCRSQWNEPRIEDEVDLTGGIRDLRGVDLTRTAQDLVADQATMTFKCSGCGAEVVINTAETGQVRCHWCRTYLSAGSQVANGAVPDAILPFLVPQEHAVEIIRGFVNERKFYAHPRFKREFAPENVVGVYLPYFVFDGHASGAVTGEGEILTRRWTEKQGENTYVTYYAADVYSVGRSFDLNVDDLLLESNAERANMSDPSQTNNIINAILPFDVKSALRYNPNYLRGFTSETRDVNVSELNGVVNDKLLSITRAKADQMTRQYNRGVRWDTEHVNLHGSRWVTAYLPIWLYSYYQKDKGLKHFVAVNGQNGNVMGSVPINMPVLILMTLLVFAVGTAIGVTLFVLMMS</sequence>
<organism evidence="3 4">
    <name type="scientific">Arachnia propionica</name>
    <dbReference type="NCBI Taxonomy" id="1750"/>
    <lineage>
        <taxon>Bacteria</taxon>
        <taxon>Bacillati</taxon>
        <taxon>Actinomycetota</taxon>
        <taxon>Actinomycetes</taxon>
        <taxon>Propionibacteriales</taxon>
        <taxon>Propionibacteriaceae</taxon>
        <taxon>Arachnia</taxon>
    </lineage>
</organism>
<dbReference type="PANTHER" id="PTHR37826">
    <property type="entry name" value="FLOTILLIN BAND_7_5 DOMAIN PROTEIN"/>
    <property type="match status" value="1"/>
</dbReference>
<proteinExistence type="predicted"/>
<evidence type="ECO:0000313" key="3">
    <source>
        <dbReference type="EMBL" id="RRD51489.1"/>
    </source>
</evidence>
<dbReference type="RefSeq" id="WP_125226591.1">
    <property type="nucleotide sequence ID" value="NZ_RQYT01000001.1"/>
</dbReference>
<feature type="transmembrane region" description="Helical" evidence="2">
    <location>
        <begin position="395"/>
        <end position="417"/>
    </location>
</feature>
<dbReference type="Proteomes" id="UP000280935">
    <property type="component" value="Unassembled WGS sequence"/>
</dbReference>
<name>A0A3P1WY53_9ACTN</name>
<accession>A0A3P1WY53</accession>
<feature type="compositionally biased region" description="Pro residues" evidence="1">
    <location>
        <begin position="1"/>
        <end position="31"/>
    </location>
</feature>
<feature type="region of interest" description="Disordered" evidence="1">
    <location>
        <begin position="1"/>
        <end position="33"/>
    </location>
</feature>
<keyword evidence="2" id="KW-1133">Transmembrane helix</keyword>
<dbReference type="EMBL" id="RQYT01000001">
    <property type="protein sequence ID" value="RRD51489.1"/>
    <property type="molecule type" value="Genomic_DNA"/>
</dbReference>
<reference evidence="3 4" key="1">
    <citation type="submission" date="2018-11" db="EMBL/GenBank/DDBJ databases">
        <title>Genomes From Bacteria Associated with the Canine Oral Cavity: a Test Case for Automated Genome-Based Taxonomic Assignment.</title>
        <authorList>
            <person name="Coil D.A."/>
            <person name="Jospin G."/>
            <person name="Darling A.E."/>
            <person name="Wallis C."/>
            <person name="Davis I.J."/>
            <person name="Harris S."/>
            <person name="Eisen J.A."/>
            <person name="Holcombe L.J."/>
            <person name="O'Flynn C."/>
        </authorList>
    </citation>
    <scope>NUCLEOTIDE SEQUENCE [LARGE SCALE GENOMIC DNA]</scope>
    <source>
        <strain evidence="3 4">OH2822_COT-296</strain>
    </source>
</reference>
<evidence type="ECO:0000313" key="4">
    <source>
        <dbReference type="Proteomes" id="UP000280935"/>
    </source>
</evidence>